<dbReference type="CDD" id="cd10017">
    <property type="entry name" value="B3_DNA"/>
    <property type="match status" value="2"/>
</dbReference>
<dbReference type="Proteomes" id="UP001153555">
    <property type="component" value="Unassembled WGS sequence"/>
</dbReference>
<evidence type="ECO:0000256" key="3">
    <source>
        <dbReference type="ARBA" id="ARBA00023125"/>
    </source>
</evidence>
<protein>
    <submittedName>
        <fullName evidence="7">B3 domain-containing protein</fullName>
    </submittedName>
</protein>
<evidence type="ECO:0000259" key="6">
    <source>
        <dbReference type="PROSITE" id="PS50863"/>
    </source>
</evidence>
<evidence type="ECO:0000313" key="7">
    <source>
        <dbReference type="EMBL" id="CAA0832756.1"/>
    </source>
</evidence>
<reference evidence="7" key="1">
    <citation type="submission" date="2019-12" db="EMBL/GenBank/DDBJ databases">
        <authorList>
            <person name="Scholes J."/>
        </authorList>
    </citation>
    <scope>NUCLEOTIDE SEQUENCE</scope>
</reference>
<keyword evidence="4" id="KW-0804">Transcription</keyword>
<dbReference type="InterPro" id="IPR003340">
    <property type="entry name" value="B3_DNA-bd"/>
</dbReference>
<keyword evidence="2" id="KW-0805">Transcription regulation</keyword>
<name>A0A9N7NP32_STRHE</name>
<dbReference type="AlphaFoldDB" id="A0A9N7NP32"/>
<keyword evidence="3" id="KW-0238">DNA-binding</keyword>
<dbReference type="OrthoDB" id="913998at2759"/>
<feature type="domain" description="TF-B3" evidence="6">
    <location>
        <begin position="9"/>
        <end position="104"/>
    </location>
</feature>
<gene>
    <name evidence="7" type="ORF">SHERM_28030</name>
</gene>
<sequence>MLEDVRQPPSRFFKIIMDHQADNLRIPPEFMKRYGHNLPSRVFLKVPNGPSMEAELVRCKSSKTTWLHKGWLEFKQLCSIGFGYFLVFEYDKKSQFNVLIFDMRAVEINYPVLEDNVMESDGENQRKPSCRVKLEKYTYEKCSEMNSAYKKAAAFSTCLKNPFHISVMKHSAVCHGFSLCLSLPFARQNLPPERANLIILAMEGKKWAVKCLVRNSNARLSAGWVSFVKGNGLKLGDACIFEVANKVDKPVWNVFIFRS</sequence>
<dbReference type="PANTHER" id="PTHR31920">
    <property type="entry name" value="B3 DOMAIN-CONTAINING"/>
    <property type="match status" value="1"/>
</dbReference>
<keyword evidence="5" id="KW-0539">Nucleus</keyword>
<dbReference type="EMBL" id="CACSLK010027837">
    <property type="protein sequence ID" value="CAA0832756.1"/>
    <property type="molecule type" value="Genomic_DNA"/>
</dbReference>
<evidence type="ECO:0000256" key="5">
    <source>
        <dbReference type="ARBA" id="ARBA00023242"/>
    </source>
</evidence>
<organism evidence="7 8">
    <name type="scientific">Striga hermonthica</name>
    <name type="common">Purple witchweed</name>
    <name type="synonym">Buchnera hermonthica</name>
    <dbReference type="NCBI Taxonomy" id="68872"/>
    <lineage>
        <taxon>Eukaryota</taxon>
        <taxon>Viridiplantae</taxon>
        <taxon>Streptophyta</taxon>
        <taxon>Embryophyta</taxon>
        <taxon>Tracheophyta</taxon>
        <taxon>Spermatophyta</taxon>
        <taxon>Magnoliopsida</taxon>
        <taxon>eudicotyledons</taxon>
        <taxon>Gunneridae</taxon>
        <taxon>Pentapetalae</taxon>
        <taxon>asterids</taxon>
        <taxon>lamiids</taxon>
        <taxon>Lamiales</taxon>
        <taxon>Orobanchaceae</taxon>
        <taxon>Buchnereae</taxon>
        <taxon>Striga</taxon>
    </lineage>
</organism>
<keyword evidence="8" id="KW-1185">Reference proteome</keyword>
<evidence type="ECO:0000256" key="1">
    <source>
        <dbReference type="ARBA" id="ARBA00004123"/>
    </source>
</evidence>
<dbReference type="GO" id="GO:0003677">
    <property type="term" value="F:DNA binding"/>
    <property type="evidence" value="ECO:0007669"/>
    <property type="project" value="UniProtKB-KW"/>
</dbReference>
<proteinExistence type="predicted"/>
<evidence type="ECO:0000313" key="8">
    <source>
        <dbReference type="Proteomes" id="UP001153555"/>
    </source>
</evidence>
<comment type="subcellular location">
    <subcellularLocation>
        <location evidence="1">Nucleus</location>
    </subcellularLocation>
</comment>
<dbReference type="GO" id="GO:0005634">
    <property type="term" value="C:nucleus"/>
    <property type="evidence" value="ECO:0007669"/>
    <property type="project" value="UniProtKB-SubCell"/>
</dbReference>
<dbReference type="Pfam" id="PF02362">
    <property type="entry name" value="B3"/>
    <property type="match status" value="2"/>
</dbReference>
<evidence type="ECO:0000256" key="2">
    <source>
        <dbReference type="ARBA" id="ARBA00023015"/>
    </source>
</evidence>
<dbReference type="Gene3D" id="2.40.330.10">
    <property type="entry name" value="DNA-binding pseudobarrel domain"/>
    <property type="match status" value="2"/>
</dbReference>
<dbReference type="PANTHER" id="PTHR31920:SF108">
    <property type="entry name" value="B3 DOMAIN-CONTAINING TRANSCRIPTION FACTOR VRN1-LIKE"/>
    <property type="match status" value="1"/>
</dbReference>
<accession>A0A9N7NP32</accession>
<dbReference type="InterPro" id="IPR050655">
    <property type="entry name" value="Plant_B3_domain"/>
</dbReference>
<evidence type="ECO:0000256" key="4">
    <source>
        <dbReference type="ARBA" id="ARBA00023163"/>
    </source>
</evidence>
<feature type="domain" description="TF-B3" evidence="6">
    <location>
        <begin position="164"/>
        <end position="259"/>
    </location>
</feature>
<dbReference type="SUPFAM" id="SSF101936">
    <property type="entry name" value="DNA-binding pseudobarrel domain"/>
    <property type="match status" value="2"/>
</dbReference>
<dbReference type="InterPro" id="IPR015300">
    <property type="entry name" value="DNA-bd_pseudobarrel_sf"/>
</dbReference>
<dbReference type="PROSITE" id="PS50863">
    <property type="entry name" value="B3"/>
    <property type="match status" value="2"/>
</dbReference>
<comment type="caution">
    <text evidence="7">The sequence shown here is derived from an EMBL/GenBank/DDBJ whole genome shotgun (WGS) entry which is preliminary data.</text>
</comment>
<dbReference type="SMART" id="SM01019">
    <property type="entry name" value="B3"/>
    <property type="match status" value="2"/>
</dbReference>